<protein>
    <submittedName>
        <fullName evidence="1">Uncharacterized protein</fullName>
    </submittedName>
</protein>
<dbReference type="EMBL" id="JARYZI010000001">
    <property type="protein sequence ID" value="MDH8676536.1"/>
    <property type="molecule type" value="Genomic_DNA"/>
</dbReference>
<dbReference type="Proteomes" id="UP001158045">
    <property type="component" value="Unassembled WGS sequence"/>
</dbReference>
<keyword evidence="2" id="KW-1185">Reference proteome</keyword>
<proteinExistence type="predicted"/>
<evidence type="ECO:0000313" key="1">
    <source>
        <dbReference type="EMBL" id="MDH8676536.1"/>
    </source>
</evidence>
<comment type="caution">
    <text evidence="1">The sequence shown here is derived from an EMBL/GenBank/DDBJ whole genome shotgun (WGS) entry which is preliminary data.</text>
</comment>
<reference evidence="1 2" key="1">
    <citation type="submission" date="2023-04" db="EMBL/GenBank/DDBJ databases">
        <title>Fusibacter bizertensis strain WBS, isolated from littoral bottom sediments of the Arctic seas - biochemical and genomic analysis.</title>
        <authorList>
            <person name="Brioukhanov A.L."/>
        </authorList>
    </citation>
    <scope>NUCLEOTIDE SEQUENCE [LARGE SCALE GENOMIC DNA]</scope>
    <source>
        <strain evidence="1 2">WBS</strain>
    </source>
</reference>
<name>A0ABT6N7Z3_9FIRM</name>
<evidence type="ECO:0000313" key="2">
    <source>
        <dbReference type="Proteomes" id="UP001158045"/>
    </source>
</evidence>
<organism evidence="1 2">
    <name type="scientific">Fusibacter bizertensis</name>
    <dbReference type="NCBI Taxonomy" id="1488331"/>
    <lineage>
        <taxon>Bacteria</taxon>
        <taxon>Bacillati</taxon>
        <taxon>Bacillota</taxon>
        <taxon>Clostridia</taxon>
        <taxon>Eubacteriales</taxon>
        <taxon>Eubacteriales Family XII. Incertae Sedis</taxon>
        <taxon>Fusibacter</taxon>
    </lineage>
</organism>
<accession>A0ABT6N7Z3</accession>
<sequence>MILQEICMKGFYENVLEGSESMKVVRKEIDVLCWFDQQGYPNPVRFRLLDETGAHVIIKIDKVITREFEKLAGNKMFVFTCQCVIQKALRTVVIKYEMDNCRWILFKY</sequence>
<gene>
    <name evidence="1" type="ORF">QE109_00185</name>
</gene>